<name>A0A453D1A2_AEGTS</name>
<evidence type="ECO:0000313" key="5">
    <source>
        <dbReference type="Proteomes" id="UP000015105"/>
    </source>
</evidence>
<dbReference type="InterPro" id="IPR046960">
    <property type="entry name" value="PPR_At4g14850-like_plant"/>
</dbReference>
<keyword evidence="2" id="KW-0809">Transit peptide</keyword>
<keyword evidence="5" id="KW-1185">Reference proteome</keyword>
<organism evidence="4 5">
    <name type="scientific">Aegilops tauschii subsp. strangulata</name>
    <name type="common">Goatgrass</name>
    <dbReference type="NCBI Taxonomy" id="200361"/>
    <lineage>
        <taxon>Eukaryota</taxon>
        <taxon>Viridiplantae</taxon>
        <taxon>Streptophyta</taxon>
        <taxon>Embryophyta</taxon>
        <taxon>Tracheophyta</taxon>
        <taxon>Spermatophyta</taxon>
        <taxon>Magnoliopsida</taxon>
        <taxon>Liliopsida</taxon>
        <taxon>Poales</taxon>
        <taxon>Poaceae</taxon>
        <taxon>BOP clade</taxon>
        <taxon>Pooideae</taxon>
        <taxon>Triticodae</taxon>
        <taxon>Triticeae</taxon>
        <taxon>Triticinae</taxon>
        <taxon>Aegilops</taxon>
    </lineage>
</organism>
<dbReference type="Pfam" id="PF01535">
    <property type="entry name" value="PPR"/>
    <property type="match status" value="1"/>
</dbReference>
<reference evidence="5" key="2">
    <citation type="journal article" date="2017" name="Nat. Plants">
        <title>The Aegilops tauschii genome reveals multiple impacts of transposons.</title>
        <authorList>
            <person name="Zhao G."/>
            <person name="Zou C."/>
            <person name="Li K."/>
            <person name="Wang K."/>
            <person name="Li T."/>
            <person name="Gao L."/>
            <person name="Zhang X."/>
            <person name="Wang H."/>
            <person name="Yang Z."/>
            <person name="Liu X."/>
            <person name="Jiang W."/>
            <person name="Mao L."/>
            <person name="Kong X."/>
            <person name="Jiao Y."/>
            <person name="Jia J."/>
        </authorList>
    </citation>
    <scope>NUCLEOTIDE SEQUENCE [LARGE SCALE GENOMIC DNA]</scope>
    <source>
        <strain evidence="5">cv. AL8/78</strain>
    </source>
</reference>
<evidence type="ECO:0000256" key="2">
    <source>
        <dbReference type="ARBA" id="ARBA00022946"/>
    </source>
</evidence>
<dbReference type="GO" id="GO:0003723">
    <property type="term" value="F:RNA binding"/>
    <property type="evidence" value="ECO:0007669"/>
    <property type="project" value="InterPro"/>
</dbReference>
<dbReference type="Pfam" id="PF20431">
    <property type="entry name" value="E_motif"/>
    <property type="match status" value="1"/>
</dbReference>
<reference evidence="4" key="4">
    <citation type="submission" date="2019-03" db="UniProtKB">
        <authorList>
            <consortium name="EnsemblPlants"/>
        </authorList>
    </citation>
    <scope>IDENTIFICATION</scope>
</reference>
<dbReference type="PANTHER" id="PTHR47926:SF503">
    <property type="entry name" value="PENTATRICOPEPTIDE REPEAT-CONTAINING PROTEIN"/>
    <property type="match status" value="1"/>
</dbReference>
<evidence type="ECO:0008006" key="6">
    <source>
        <dbReference type="Google" id="ProtNLM"/>
    </source>
</evidence>
<keyword evidence="1" id="KW-0677">Repeat</keyword>
<reference evidence="4" key="3">
    <citation type="journal article" date="2017" name="Nature">
        <title>Genome sequence of the progenitor of the wheat D genome Aegilops tauschii.</title>
        <authorList>
            <person name="Luo M.C."/>
            <person name="Gu Y.Q."/>
            <person name="Puiu D."/>
            <person name="Wang H."/>
            <person name="Twardziok S.O."/>
            <person name="Deal K.R."/>
            <person name="Huo N."/>
            <person name="Zhu T."/>
            <person name="Wang L."/>
            <person name="Wang Y."/>
            <person name="McGuire P.E."/>
            <person name="Liu S."/>
            <person name="Long H."/>
            <person name="Ramasamy R.K."/>
            <person name="Rodriguez J.C."/>
            <person name="Van S.L."/>
            <person name="Yuan L."/>
            <person name="Wang Z."/>
            <person name="Xia Z."/>
            <person name="Xiao L."/>
            <person name="Anderson O.D."/>
            <person name="Ouyang S."/>
            <person name="Liang Y."/>
            <person name="Zimin A.V."/>
            <person name="Pertea G."/>
            <person name="Qi P."/>
            <person name="Bennetzen J.L."/>
            <person name="Dai X."/>
            <person name="Dawson M.W."/>
            <person name="Muller H.G."/>
            <person name="Kugler K."/>
            <person name="Rivarola-Duarte L."/>
            <person name="Spannagl M."/>
            <person name="Mayer K.F.X."/>
            <person name="Lu F.H."/>
            <person name="Bevan M.W."/>
            <person name="Leroy P."/>
            <person name="Li P."/>
            <person name="You F.M."/>
            <person name="Sun Q."/>
            <person name="Liu Z."/>
            <person name="Lyons E."/>
            <person name="Wicker T."/>
            <person name="Salzberg S.L."/>
            <person name="Devos K.M."/>
            <person name="Dvorak J."/>
        </authorList>
    </citation>
    <scope>NUCLEOTIDE SEQUENCE [LARGE SCALE GENOMIC DNA]</scope>
    <source>
        <strain evidence="4">cv. AL8/78</strain>
    </source>
</reference>
<accession>A0A453D1A2</accession>
<protein>
    <recommendedName>
        <fullName evidence="6">Pentacotripeptide-repeat region of PRORP domain-containing protein</fullName>
    </recommendedName>
</protein>
<dbReference type="GO" id="GO:0009451">
    <property type="term" value="P:RNA modification"/>
    <property type="evidence" value="ECO:0007669"/>
    <property type="project" value="InterPro"/>
</dbReference>
<sequence>ACMVDLLGRTGRLEEARELISSMPMPADGSVWGALLGACKIHKNVEAGEEAFKHVIMLEPSNVGYYVLMANMYTDSGQQDGVVRVRAMMRERGLKKEPGVATSNTRDCQEDEWHSRNGGKQSA</sequence>
<dbReference type="InterPro" id="IPR046848">
    <property type="entry name" value="E_motif"/>
</dbReference>
<reference evidence="5" key="1">
    <citation type="journal article" date="2014" name="Science">
        <title>Ancient hybridizations among the ancestral genomes of bread wheat.</title>
        <authorList>
            <consortium name="International Wheat Genome Sequencing Consortium,"/>
            <person name="Marcussen T."/>
            <person name="Sandve S.R."/>
            <person name="Heier L."/>
            <person name="Spannagl M."/>
            <person name="Pfeifer M."/>
            <person name="Jakobsen K.S."/>
            <person name="Wulff B.B."/>
            <person name="Steuernagel B."/>
            <person name="Mayer K.F."/>
            <person name="Olsen O.A."/>
        </authorList>
    </citation>
    <scope>NUCLEOTIDE SEQUENCE [LARGE SCALE GENOMIC DNA]</scope>
    <source>
        <strain evidence="5">cv. AL8/78</strain>
    </source>
</reference>
<evidence type="ECO:0000256" key="1">
    <source>
        <dbReference type="ARBA" id="ARBA00022737"/>
    </source>
</evidence>
<dbReference type="PANTHER" id="PTHR47926">
    <property type="entry name" value="PENTATRICOPEPTIDE REPEAT-CONTAINING PROTEIN"/>
    <property type="match status" value="1"/>
</dbReference>
<evidence type="ECO:0000313" key="4">
    <source>
        <dbReference type="EnsemblPlants" id="AET2Gv21053300.3"/>
    </source>
</evidence>
<feature type="region of interest" description="Disordered" evidence="3">
    <location>
        <begin position="94"/>
        <end position="123"/>
    </location>
</feature>
<dbReference type="EnsemblPlants" id="AET2Gv21053300.3">
    <property type="protein sequence ID" value="AET2Gv21053300.3"/>
    <property type="gene ID" value="AET2Gv21053300"/>
</dbReference>
<proteinExistence type="predicted"/>
<dbReference type="Gene3D" id="1.25.40.10">
    <property type="entry name" value="Tetratricopeptide repeat domain"/>
    <property type="match status" value="1"/>
</dbReference>
<dbReference type="AlphaFoldDB" id="A0A453D1A2"/>
<reference evidence="4" key="5">
    <citation type="journal article" date="2021" name="G3 (Bethesda)">
        <title>Aegilops tauschii genome assembly Aet v5.0 features greater sequence contiguity and improved annotation.</title>
        <authorList>
            <person name="Wang L."/>
            <person name="Zhu T."/>
            <person name="Rodriguez J.C."/>
            <person name="Deal K.R."/>
            <person name="Dubcovsky J."/>
            <person name="McGuire P.E."/>
            <person name="Lux T."/>
            <person name="Spannagl M."/>
            <person name="Mayer K.F.X."/>
            <person name="Baldrich P."/>
            <person name="Meyers B.C."/>
            <person name="Huo N."/>
            <person name="Gu Y.Q."/>
            <person name="Zhou H."/>
            <person name="Devos K.M."/>
            <person name="Bennetzen J.L."/>
            <person name="Unver T."/>
            <person name="Budak H."/>
            <person name="Gulick P.J."/>
            <person name="Galiba G."/>
            <person name="Kalapos B."/>
            <person name="Nelson D.R."/>
            <person name="Li P."/>
            <person name="You F.M."/>
            <person name="Luo M.C."/>
            <person name="Dvorak J."/>
        </authorList>
    </citation>
    <scope>NUCLEOTIDE SEQUENCE [LARGE SCALE GENOMIC DNA]</scope>
    <source>
        <strain evidence="4">cv. AL8/78</strain>
    </source>
</reference>
<dbReference type="Gramene" id="AET2Gv21053300.3">
    <property type="protein sequence ID" value="AET2Gv21053300.3"/>
    <property type="gene ID" value="AET2Gv21053300"/>
</dbReference>
<dbReference type="InterPro" id="IPR011990">
    <property type="entry name" value="TPR-like_helical_dom_sf"/>
</dbReference>
<dbReference type="InterPro" id="IPR002885">
    <property type="entry name" value="PPR_rpt"/>
</dbReference>
<evidence type="ECO:0000256" key="3">
    <source>
        <dbReference type="SAM" id="MobiDB-lite"/>
    </source>
</evidence>
<dbReference type="Proteomes" id="UP000015105">
    <property type="component" value="Chromosome 2D"/>
</dbReference>